<evidence type="ECO:0000313" key="6">
    <source>
        <dbReference type="Proteomes" id="UP000023152"/>
    </source>
</evidence>
<comment type="caution">
    <text evidence="5">The sequence shown here is derived from an EMBL/GenBank/DDBJ whole genome shotgun (WGS) entry which is preliminary data.</text>
</comment>
<feature type="domain" description="DUF4246" evidence="3">
    <location>
        <begin position="362"/>
        <end position="519"/>
    </location>
</feature>
<dbReference type="InterPro" id="IPR049207">
    <property type="entry name" value="DUF4246_N"/>
</dbReference>
<feature type="domain" description="DUF4246" evidence="4">
    <location>
        <begin position="122"/>
        <end position="152"/>
    </location>
</feature>
<feature type="coiled-coil region" evidence="1">
    <location>
        <begin position="119"/>
        <end position="146"/>
    </location>
</feature>
<protein>
    <submittedName>
        <fullName evidence="5">Uncharacterized protein</fullName>
    </submittedName>
</protein>
<dbReference type="InterPro" id="IPR049192">
    <property type="entry name" value="DUF4246_C"/>
</dbReference>
<organism evidence="5 6">
    <name type="scientific">Reticulomyxa filosa</name>
    <dbReference type="NCBI Taxonomy" id="46433"/>
    <lineage>
        <taxon>Eukaryota</taxon>
        <taxon>Sar</taxon>
        <taxon>Rhizaria</taxon>
        <taxon>Retaria</taxon>
        <taxon>Foraminifera</taxon>
        <taxon>Monothalamids</taxon>
        <taxon>Reticulomyxidae</taxon>
        <taxon>Reticulomyxa</taxon>
    </lineage>
</organism>
<dbReference type="InterPro" id="IPR025340">
    <property type="entry name" value="DUF4246"/>
</dbReference>
<accession>X6NH46</accession>
<dbReference type="OMA" id="QDRHEFI"/>
<dbReference type="EMBL" id="ASPP01009050">
    <property type="protein sequence ID" value="ETO24677.1"/>
    <property type="molecule type" value="Genomic_DNA"/>
</dbReference>
<evidence type="ECO:0000256" key="2">
    <source>
        <dbReference type="SAM" id="MobiDB-lite"/>
    </source>
</evidence>
<dbReference type="AlphaFoldDB" id="X6NH46"/>
<dbReference type="Pfam" id="PF21666">
    <property type="entry name" value="DUF4246_N"/>
    <property type="match status" value="1"/>
</dbReference>
<reference evidence="5 6" key="1">
    <citation type="journal article" date="2013" name="Curr. Biol.">
        <title>The Genome of the Foraminiferan Reticulomyxa filosa.</title>
        <authorList>
            <person name="Glockner G."/>
            <person name="Hulsmann N."/>
            <person name="Schleicher M."/>
            <person name="Noegel A.A."/>
            <person name="Eichinger L."/>
            <person name="Gallinger C."/>
            <person name="Pawlowski J."/>
            <person name="Sierra R."/>
            <person name="Euteneuer U."/>
            <person name="Pillet L."/>
            <person name="Moustafa A."/>
            <person name="Platzer M."/>
            <person name="Groth M."/>
            <person name="Szafranski K."/>
            <person name="Schliwa M."/>
        </authorList>
    </citation>
    <scope>NUCLEOTIDE SEQUENCE [LARGE SCALE GENOMIC DNA]</scope>
</reference>
<dbReference type="PANTHER" id="PTHR33119:SF1">
    <property type="entry name" value="FE2OG DIOXYGENASE DOMAIN-CONTAINING PROTEIN"/>
    <property type="match status" value="1"/>
</dbReference>
<dbReference type="Proteomes" id="UP000023152">
    <property type="component" value="Unassembled WGS sequence"/>
</dbReference>
<evidence type="ECO:0000256" key="1">
    <source>
        <dbReference type="SAM" id="Coils"/>
    </source>
</evidence>
<gene>
    <name evidence="5" type="ORF">RFI_12481</name>
</gene>
<dbReference type="PANTHER" id="PTHR33119">
    <property type="entry name" value="IFI3P"/>
    <property type="match status" value="1"/>
</dbReference>
<keyword evidence="6" id="KW-1185">Reference proteome</keyword>
<sequence length="583" mass="67664">MKRHLSDISGLNTSREEEPTTKEANPSSSLCAKGCSRPREEGSDFCCTRCENAKENTDRSKPTTHRRHCNKRYAAFFKSKNYYKKKEFKGEAESDVTSSLPTLTSSDYGFEEDDNDWNSKNQMRNLVEAIKEKDEWEKKIENEEIVTKWRKEATKKSMKVGDFESAITMLKQMRDKTLLTTGDIDYSKVPTPPSTLVLEDPNLIDLHLHQQLITYVTKHLEPKREEDKDWHPDTKEMVLDLVHPSLFCYIHGVSPVSIGEEQFEKAFGSNKKELEEAIRSMSYEWMRMKDVKEQIVSNSRYQWLPSEVKILTTEGKVKAQFESYINNLDKGKHKPLYEIIERVFAAFVPMFEKILDSPLPHNCQVIVKLANIHLDAHAKKSEYKGGVWHIEGLPHEHIIASGIFYYDVVNVKNSYLEFRTKLEEDDIAYEQDDHIGVWKEYQMTNGDPLNRHQGAVHTVHGKCVVFPNNLQHRVTRFELKDKQANGGKGHRKILVFFLIDPQHRILSTKDVPIQQQHLIGQTVHACLDSVLNRDVANIIMEYVPTLTLEEAKQHRSKLMFGRKFYVNGVNDQVYEREFSLCEH</sequence>
<dbReference type="OrthoDB" id="7773833at2759"/>
<keyword evidence="1" id="KW-0175">Coiled coil</keyword>
<name>X6NH46_RETFI</name>
<evidence type="ECO:0000313" key="5">
    <source>
        <dbReference type="EMBL" id="ETO24677.1"/>
    </source>
</evidence>
<evidence type="ECO:0000259" key="4">
    <source>
        <dbReference type="Pfam" id="PF21666"/>
    </source>
</evidence>
<proteinExistence type="predicted"/>
<dbReference type="Pfam" id="PF14033">
    <property type="entry name" value="DUF4246"/>
    <property type="match status" value="2"/>
</dbReference>
<feature type="region of interest" description="Disordered" evidence="2">
    <location>
        <begin position="1"/>
        <end position="44"/>
    </location>
</feature>
<feature type="domain" description="DUF4246" evidence="3">
    <location>
        <begin position="199"/>
        <end position="356"/>
    </location>
</feature>
<evidence type="ECO:0000259" key="3">
    <source>
        <dbReference type="Pfam" id="PF14033"/>
    </source>
</evidence>